<evidence type="ECO:0000313" key="4">
    <source>
        <dbReference type="EMBL" id="KAK3678747.1"/>
    </source>
</evidence>
<dbReference type="Gene3D" id="3.40.50.300">
    <property type="entry name" value="P-loop containing nucleotide triphosphate hydrolases"/>
    <property type="match status" value="1"/>
</dbReference>
<keyword evidence="3" id="KW-0067">ATP-binding</keyword>
<reference evidence="4" key="1">
    <citation type="submission" date="2023-07" db="EMBL/GenBank/DDBJ databases">
        <title>Black Yeasts Isolated from many extreme environments.</title>
        <authorList>
            <person name="Coleine C."/>
            <person name="Stajich J.E."/>
            <person name="Selbmann L."/>
        </authorList>
    </citation>
    <scope>NUCLEOTIDE SEQUENCE</scope>
    <source>
        <strain evidence="4">CCFEE 5485</strain>
    </source>
</reference>
<dbReference type="EMBL" id="JAUTXT010000003">
    <property type="protein sequence ID" value="KAK3678747.1"/>
    <property type="molecule type" value="Genomic_DNA"/>
</dbReference>
<name>A0AAE0WVU5_9PEZI</name>
<comment type="caution">
    <text evidence="4">The sequence shown here is derived from an EMBL/GenBank/DDBJ whole genome shotgun (WGS) entry which is preliminary data.</text>
</comment>
<evidence type="ECO:0000313" key="5">
    <source>
        <dbReference type="Proteomes" id="UP001274830"/>
    </source>
</evidence>
<accession>A0AAE0WVU5</accession>
<keyword evidence="5" id="KW-1185">Reference proteome</keyword>
<evidence type="ECO:0000256" key="2">
    <source>
        <dbReference type="ARBA" id="ARBA00022801"/>
    </source>
</evidence>
<dbReference type="AlphaFoldDB" id="A0AAE0WVU5"/>
<sequence length="306" mass="34409">MLDAKYSELGVDDLKNMTMDTMADMTFEAVQEGDEGIRRDARVGAERVQARCAKQTSKEKREKVAVRRAEFLDFFKHNTDAGLSDRLLAVAEGVDQMLRQHRREAEQLPTAAERKEYIATHKCLIFRESLAALDILAIGLKEHSNIEILRLDGTLDQRQRDLAHHDFEEIEAGGPKNFSWPDVEPSQYLAMAGTVKVCAKGLTFIHALDVFILAPSCNPFIEDEVIARAIRRGQKNVVAVRRFYSSSSIESHILSLQASKRKKISKALDDDIVATRGLLIKDDDDHEFLEAIGIRHVISGLKRGVL</sequence>
<keyword evidence="2" id="KW-0378">Hydrolase</keyword>
<protein>
    <recommendedName>
        <fullName evidence="6">Helicase C-terminal domain-containing protein</fullName>
    </recommendedName>
</protein>
<dbReference type="Proteomes" id="UP001274830">
    <property type="component" value="Unassembled WGS sequence"/>
</dbReference>
<dbReference type="SUPFAM" id="SSF52540">
    <property type="entry name" value="P-loop containing nucleoside triphosphate hydrolases"/>
    <property type="match status" value="1"/>
</dbReference>
<dbReference type="InterPro" id="IPR050628">
    <property type="entry name" value="SNF2_RAD54_helicase_TF"/>
</dbReference>
<dbReference type="GO" id="GO:0005634">
    <property type="term" value="C:nucleus"/>
    <property type="evidence" value="ECO:0007669"/>
    <property type="project" value="TreeGrafter"/>
</dbReference>
<gene>
    <name evidence="4" type="ORF">LTR78_001200</name>
</gene>
<dbReference type="InterPro" id="IPR027417">
    <property type="entry name" value="P-loop_NTPase"/>
</dbReference>
<dbReference type="GO" id="GO:0008094">
    <property type="term" value="F:ATP-dependent activity, acting on DNA"/>
    <property type="evidence" value="ECO:0007669"/>
    <property type="project" value="TreeGrafter"/>
</dbReference>
<dbReference type="CDD" id="cd18793">
    <property type="entry name" value="SF2_C_SNF"/>
    <property type="match status" value="1"/>
</dbReference>
<dbReference type="GO" id="GO:0005524">
    <property type="term" value="F:ATP binding"/>
    <property type="evidence" value="ECO:0007669"/>
    <property type="project" value="UniProtKB-KW"/>
</dbReference>
<dbReference type="PANTHER" id="PTHR45626">
    <property type="entry name" value="TRANSCRIPTION TERMINATION FACTOR 2-RELATED"/>
    <property type="match status" value="1"/>
</dbReference>
<organism evidence="4 5">
    <name type="scientific">Recurvomyces mirabilis</name>
    <dbReference type="NCBI Taxonomy" id="574656"/>
    <lineage>
        <taxon>Eukaryota</taxon>
        <taxon>Fungi</taxon>
        <taxon>Dikarya</taxon>
        <taxon>Ascomycota</taxon>
        <taxon>Pezizomycotina</taxon>
        <taxon>Dothideomycetes</taxon>
        <taxon>Dothideomycetidae</taxon>
        <taxon>Mycosphaerellales</taxon>
        <taxon>Teratosphaeriaceae</taxon>
        <taxon>Recurvomyces</taxon>
    </lineage>
</organism>
<dbReference type="InterPro" id="IPR049730">
    <property type="entry name" value="SNF2/RAD54-like_C"/>
</dbReference>
<dbReference type="GO" id="GO:0016787">
    <property type="term" value="F:hydrolase activity"/>
    <property type="evidence" value="ECO:0007669"/>
    <property type="project" value="UniProtKB-KW"/>
</dbReference>
<evidence type="ECO:0000256" key="3">
    <source>
        <dbReference type="ARBA" id="ARBA00022840"/>
    </source>
</evidence>
<evidence type="ECO:0008006" key="6">
    <source>
        <dbReference type="Google" id="ProtNLM"/>
    </source>
</evidence>
<evidence type="ECO:0000256" key="1">
    <source>
        <dbReference type="ARBA" id="ARBA00022741"/>
    </source>
</evidence>
<dbReference type="GO" id="GO:0006281">
    <property type="term" value="P:DNA repair"/>
    <property type="evidence" value="ECO:0007669"/>
    <property type="project" value="TreeGrafter"/>
</dbReference>
<proteinExistence type="predicted"/>
<keyword evidence="1" id="KW-0547">Nucleotide-binding</keyword>